<reference evidence="1 2" key="1">
    <citation type="submission" date="2019-02" db="EMBL/GenBank/DDBJ databases">
        <title>Deep-cultivation of Planctomycetes and their phenomic and genomic characterization uncovers novel biology.</title>
        <authorList>
            <person name="Wiegand S."/>
            <person name="Jogler M."/>
            <person name="Boedeker C."/>
            <person name="Pinto D."/>
            <person name="Vollmers J."/>
            <person name="Rivas-Marin E."/>
            <person name="Kohn T."/>
            <person name="Peeters S.H."/>
            <person name="Heuer A."/>
            <person name="Rast P."/>
            <person name="Oberbeckmann S."/>
            <person name="Bunk B."/>
            <person name="Jeske O."/>
            <person name="Meyerdierks A."/>
            <person name="Storesund J.E."/>
            <person name="Kallscheuer N."/>
            <person name="Luecker S."/>
            <person name="Lage O.M."/>
            <person name="Pohl T."/>
            <person name="Merkel B.J."/>
            <person name="Hornburger P."/>
            <person name="Mueller R.-W."/>
            <person name="Bruemmer F."/>
            <person name="Labrenz M."/>
            <person name="Spormann A.M."/>
            <person name="Op den Camp H."/>
            <person name="Overmann J."/>
            <person name="Amann R."/>
            <person name="Jetten M.S.M."/>
            <person name="Mascher T."/>
            <person name="Medema M.H."/>
            <person name="Devos D.P."/>
            <person name="Kaster A.-K."/>
            <person name="Ovreas L."/>
            <person name="Rohde M."/>
            <person name="Galperin M.Y."/>
            <person name="Jogler C."/>
        </authorList>
    </citation>
    <scope>NUCLEOTIDE SEQUENCE [LARGE SCALE GENOMIC DNA]</scope>
    <source>
        <strain evidence="1 2">Q31a</strain>
    </source>
</reference>
<name>A0A518G0U5_9BACT</name>
<gene>
    <name evidence="1" type="ORF">Q31a_05030</name>
</gene>
<dbReference type="AlphaFoldDB" id="A0A518G0U5"/>
<keyword evidence="2" id="KW-1185">Reference proteome</keyword>
<accession>A0A518G0U5</accession>
<dbReference type="EMBL" id="CP036298">
    <property type="protein sequence ID" value="QDV22219.1"/>
    <property type="molecule type" value="Genomic_DNA"/>
</dbReference>
<organism evidence="1 2">
    <name type="scientific">Aureliella helgolandensis</name>
    <dbReference type="NCBI Taxonomy" id="2527968"/>
    <lineage>
        <taxon>Bacteria</taxon>
        <taxon>Pseudomonadati</taxon>
        <taxon>Planctomycetota</taxon>
        <taxon>Planctomycetia</taxon>
        <taxon>Pirellulales</taxon>
        <taxon>Pirellulaceae</taxon>
        <taxon>Aureliella</taxon>
    </lineage>
</organism>
<dbReference type="KEGG" id="ahel:Q31a_05030"/>
<protein>
    <submittedName>
        <fullName evidence="1">Uncharacterized protein</fullName>
    </submittedName>
</protein>
<evidence type="ECO:0000313" key="2">
    <source>
        <dbReference type="Proteomes" id="UP000318017"/>
    </source>
</evidence>
<proteinExistence type="predicted"/>
<dbReference type="Proteomes" id="UP000318017">
    <property type="component" value="Chromosome"/>
</dbReference>
<sequence length="33" mass="3865">MRFLATQGTRAFTAFTQLIHRQYLKQKAVTSIH</sequence>
<evidence type="ECO:0000313" key="1">
    <source>
        <dbReference type="EMBL" id="QDV22219.1"/>
    </source>
</evidence>